<dbReference type="GO" id="GO:0000978">
    <property type="term" value="F:RNA polymerase II cis-regulatory region sequence-specific DNA binding"/>
    <property type="evidence" value="ECO:0007669"/>
    <property type="project" value="TreeGrafter"/>
</dbReference>
<keyword evidence="6" id="KW-0238">DNA-binding</keyword>
<dbReference type="InterPro" id="IPR051574">
    <property type="entry name" value="ZnF_E-box_Homeobox"/>
</dbReference>
<evidence type="ECO:0000256" key="1">
    <source>
        <dbReference type="ARBA" id="ARBA00004123"/>
    </source>
</evidence>
<dbReference type="GO" id="GO:0045892">
    <property type="term" value="P:negative regulation of DNA-templated transcription"/>
    <property type="evidence" value="ECO:0007669"/>
    <property type="project" value="UniProtKB-ARBA"/>
</dbReference>
<dbReference type="Gene3D" id="3.30.160.60">
    <property type="entry name" value="Classic Zinc Finger"/>
    <property type="match status" value="4"/>
</dbReference>
<feature type="domain" description="C2H2-type" evidence="9">
    <location>
        <begin position="336"/>
        <end position="364"/>
    </location>
</feature>
<sequence>MSTEDQRGEPPNKRRKVGKKPVLSFKSKMNEIVLKCEWNMCVVTMQKMEKFLFHVAEHVASVNEIPSNEGYLCLWRGCCFATQSKSEFDRHVYFHAFHSKIKGIGELCTMDDQSRNIIPELPEPFECMWDECRFSFISAQDFYWHVQGHVNTIEKKNNEYFCCWEGCHFKSSVKESVTRHSKSHSQEKSVGCPICGTIFAGVNKFQDHCHRHVAQGLQTFECSHCKCKFATERLLKDHVRRHVNHYKCPHCEMTCTTKATMEAHIKYRHTNNKPFKCPECNKRFKLQYDVVKHLPTHSVEPSYVCVYPDCTYSCRSYTAYRIHMKRVHEVGNLNVYLCHMCDERFPLGFKLTQHLKNIHDYHWPAGHTRFRYSKDEDGYYRLQTTRFESIELAQEILKQAADEDSDDPELQVADEVLENETDSGQDTESLFGTDGISSPVVREMLQIYFAVLETHFVGFL</sequence>
<name>A0A5N5T9S5_9CRUS</name>
<keyword evidence="3" id="KW-0677">Repeat</keyword>
<dbReference type="Pfam" id="PF00096">
    <property type="entry name" value="zf-C2H2"/>
    <property type="match status" value="2"/>
</dbReference>
<keyword evidence="11" id="KW-1185">Reference proteome</keyword>
<dbReference type="SUPFAM" id="SSF57667">
    <property type="entry name" value="beta-beta-alpha zinc fingers"/>
    <property type="match status" value="2"/>
</dbReference>
<dbReference type="InterPro" id="IPR036236">
    <property type="entry name" value="Znf_C2H2_sf"/>
</dbReference>
<dbReference type="PANTHER" id="PTHR24391:SF18">
    <property type="entry name" value="EG:115C2.6 PROTEIN"/>
    <property type="match status" value="1"/>
</dbReference>
<dbReference type="OrthoDB" id="10260596at2759"/>
<dbReference type="SMART" id="SM00355">
    <property type="entry name" value="ZnF_C2H2"/>
    <property type="match status" value="10"/>
</dbReference>
<dbReference type="Proteomes" id="UP000326759">
    <property type="component" value="Unassembled WGS sequence"/>
</dbReference>
<evidence type="ECO:0000313" key="11">
    <source>
        <dbReference type="Proteomes" id="UP000326759"/>
    </source>
</evidence>
<feature type="domain" description="C2H2-type" evidence="9">
    <location>
        <begin position="275"/>
        <end position="302"/>
    </location>
</feature>
<feature type="domain" description="C2H2-type" evidence="9">
    <location>
        <begin position="246"/>
        <end position="274"/>
    </location>
</feature>
<dbReference type="GO" id="GO:0008270">
    <property type="term" value="F:zinc ion binding"/>
    <property type="evidence" value="ECO:0007669"/>
    <property type="project" value="UniProtKB-KW"/>
</dbReference>
<dbReference type="PANTHER" id="PTHR24391">
    <property type="entry name" value="HISTONE H4 TRANSCRIPTION FACTOR-RELATED"/>
    <property type="match status" value="1"/>
</dbReference>
<evidence type="ECO:0000256" key="5">
    <source>
        <dbReference type="ARBA" id="ARBA00022833"/>
    </source>
</evidence>
<accession>A0A5N5T9S5</accession>
<gene>
    <name evidence="10" type="primary">HINFP</name>
    <name evidence="10" type="ORF">Anas_01583</name>
</gene>
<feature type="domain" description="C2H2-type" evidence="9">
    <location>
        <begin position="220"/>
        <end position="247"/>
    </location>
</feature>
<evidence type="ECO:0000256" key="2">
    <source>
        <dbReference type="ARBA" id="ARBA00022723"/>
    </source>
</evidence>
<protein>
    <submittedName>
        <fullName evidence="10">Histone H4 transcription factor</fullName>
    </submittedName>
</protein>
<dbReference type="EMBL" id="SEYY01005592">
    <property type="protein sequence ID" value="KAB7503232.1"/>
    <property type="molecule type" value="Genomic_DNA"/>
</dbReference>
<evidence type="ECO:0000256" key="4">
    <source>
        <dbReference type="ARBA" id="ARBA00022771"/>
    </source>
</evidence>
<comment type="subcellular location">
    <subcellularLocation>
        <location evidence="1">Nucleus</location>
    </subcellularLocation>
</comment>
<dbReference type="GO" id="GO:0005634">
    <property type="term" value="C:nucleus"/>
    <property type="evidence" value="ECO:0007669"/>
    <property type="project" value="UniProtKB-SubCell"/>
</dbReference>
<dbReference type="PROSITE" id="PS00028">
    <property type="entry name" value="ZINC_FINGER_C2H2_1"/>
    <property type="match status" value="5"/>
</dbReference>
<evidence type="ECO:0000256" key="8">
    <source>
        <dbReference type="PROSITE-ProRule" id="PRU00042"/>
    </source>
</evidence>
<keyword evidence="7" id="KW-0539">Nucleus</keyword>
<evidence type="ECO:0000259" key="9">
    <source>
        <dbReference type="PROSITE" id="PS50157"/>
    </source>
</evidence>
<organism evidence="10 11">
    <name type="scientific">Armadillidium nasatum</name>
    <dbReference type="NCBI Taxonomy" id="96803"/>
    <lineage>
        <taxon>Eukaryota</taxon>
        <taxon>Metazoa</taxon>
        <taxon>Ecdysozoa</taxon>
        <taxon>Arthropoda</taxon>
        <taxon>Crustacea</taxon>
        <taxon>Multicrustacea</taxon>
        <taxon>Malacostraca</taxon>
        <taxon>Eumalacostraca</taxon>
        <taxon>Peracarida</taxon>
        <taxon>Isopoda</taxon>
        <taxon>Oniscidea</taxon>
        <taxon>Crinocheta</taxon>
        <taxon>Armadillidiidae</taxon>
        <taxon>Armadillidium</taxon>
    </lineage>
</organism>
<evidence type="ECO:0000256" key="6">
    <source>
        <dbReference type="ARBA" id="ARBA00023125"/>
    </source>
</evidence>
<evidence type="ECO:0000313" key="10">
    <source>
        <dbReference type="EMBL" id="KAB7503232.1"/>
    </source>
</evidence>
<proteinExistence type="predicted"/>
<evidence type="ECO:0000256" key="3">
    <source>
        <dbReference type="ARBA" id="ARBA00022737"/>
    </source>
</evidence>
<reference evidence="10 11" key="1">
    <citation type="journal article" date="2019" name="PLoS Biol.">
        <title>Sex chromosomes control vertical transmission of feminizing Wolbachia symbionts in an isopod.</title>
        <authorList>
            <person name="Becking T."/>
            <person name="Chebbi M.A."/>
            <person name="Giraud I."/>
            <person name="Moumen B."/>
            <person name="Laverre T."/>
            <person name="Caubet Y."/>
            <person name="Peccoud J."/>
            <person name="Gilbert C."/>
            <person name="Cordaux R."/>
        </authorList>
    </citation>
    <scope>NUCLEOTIDE SEQUENCE [LARGE SCALE GENOMIC DNA]</scope>
    <source>
        <strain evidence="10">ANa2</strain>
        <tissue evidence="10">Whole body excluding digestive tract and cuticle</tissue>
    </source>
</reference>
<keyword evidence="2" id="KW-0479">Metal-binding</keyword>
<dbReference type="AlphaFoldDB" id="A0A5N5T9S5"/>
<evidence type="ECO:0000256" key="7">
    <source>
        <dbReference type="ARBA" id="ARBA00023242"/>
    </source>
</evidence>
<dbReference type="InterPro" id="IPR013087">
    <property type="entry name" value="Znf_C2H2_type"/>
</dbReference>
<comment type="caution">
    <text evidence="10">The sequence shown here is derived from an EMBL/GenBank/DDBJ whole genome shotgun (WGS) entry which is preliminary data.</text>
</comment>
<dbReference type="GO" id="GO:0000981">
    <property type="term" value="F:DNA-binding transcription factor activity, RNA polymerase II-specific"/>
    <property type="evidence" value="ECO:0007669"/>
    <property type="project" value="TreeGrafter"/>
</dbReference>
<dbReference type="FunFam" id="3.30.160.60:FF:000145">
    <property type="entry name" value="Zinc finger protein 574"/>
    <property type="match status" value="1"/>
</dbReference>
<keyword evidence="5" id="KW-0862">Zinc</keyword>
<keyword evidence="4 8" id="KW-0863">Zinc-finger</keyword>
<dbReference type="PROSITE" id="PS50157">
    <property type="entry name" value="ZINC_FINGER_C2H2_2"/>
    <property type="match status" value="4"/>
</dbReference>